<protein>
    <submittedName>
        <fullName evidence="1">Uncharacterized protein</fullName>
    </submittedName>
</protein>
<sequence>EKMVSALRSATRKRDIADLGLDTSATPEIKGGSSGSVDPSDKPATSMSPVAVLAPGPDRRKKSVDEVTKMLDELIDQKIHAERVDSGVLMKKGSQVRRSGVRKTNSSGP</sequence>
<reference evidence="1" key="1">
    <citation type="submission" date="2024-09" db="EMBL/GenBank/DDBJ databases">
        <title>Black Yeasts Isolated from many extreme environments.</title>
        <authorList>
            <person name="Coleine C."/>
            <person name="Stajich J.E."/>
            <person name="Selbmann L."/>
        </authorList>
    </citation>
    <scope>NUCLEOTIDE SEQUENCE</scope>
    <source>
        <strain evidence="1">CCFEE 5737</strain>
    </source>
</reference>
<evidence type="ECO:0000313" key="2">
    <source>
        <dbReference type="Proteomes" id="UP001186974"/>
    </source>
</evidence>
<name>A0ACC3DJK6_9PEZI</name>
<dbReference type="Proteomes" id="UP001186974">
    <property type="component" value="Unassembled WGS sequence"/>
</dbReference>
<evidence type="ECO:0000313" key="1">
    <source>
        <dbReference type="EMBL" id="KAK3076793.1"/>
    </source>
</evidence>
<feature type="non-terminal residue" evidence="1">
    <location>
        <position position="1"/>
    </location>
</feature>
<accession>A0ACC3DJK6</accession>
<organism evidence="1 2">
    <name type="scientific">Coniosporium uncinatum</name>
    <dbReference type="NCBI Taxonomy" id="93489"/>
    <lineage>
        <taxon>Eukaryota</taxon>
        <taxon>Fungi</taxon>
        <taxon>Dikarya</taxon>
        <taxon>Ascomycota</taxon>
        <taxon>Pezizomycotina</taxon>
        <taxon>Dothideomycetes</taxon>
        <taxon>Dothideomycetes incertae sedis</taxon>
        <taxon>Coniosporium</taxon>
    </lineage>
</organism>
<gene>
    <name evidence="1" type="ORF">LTS18_012038</name>
</gene>
<dbReference type="EMBL" id="JAWDJW010003549">
    <property type="protein sequence ID" value="KAK3076793.1"/>
    <property type="molecule type" value="Genomic_DNA"/>
</dbReference>
<comment type="caution">
    <text evidence="1">The sequence shown here is derived from an EMBL/GenBank/DDBJ whole genome shotgun (WGS) entry which is preliminary data.</text>
</comment>
<keyword evidence="2" id="KW-1185">Reference proteome</keyword>
<proteinExistence type="predicted"/>